<accession>A0A3N0VK64</accession>
<dbReference type="EMBL" id="RJVO01000001">
    <property type="protein sequence ID" value="ROH93147.1"/>
    <property type="molecule type" value="Genomic_DNA"/>
</dbReference>
<dbReference type="Gene3D" id="1.10.101.10">
    <property type="entry name" value="PGBD-like superfamily/PGBD"/>
    <property type="match status" value="1"/>
</dbReference>
<evidence type="ECO:0000313" key="4">
    <source>
        <dbReference type="Proteomes" id="UP000282106"/>
    </source>
</evidence>
<evidence type="ECO:0000259" key="2">
    <source>
        <dbReference type="Pfam" id="PF01471"/>
    </source>
</evidence>
<feature type="compositionally biased region" description="Low complexity" evidence="1">
    <location>
        <begin position="105"/>
        <end position="119"/>
    </location>
</feature>
<dbReference type="InterPro" id="IPR002477">
    <property type="entry name" value="Peptidoglycan-bd-like"/>
</dbReference>
<dbReference type="InterPro" id="IPR036365">
    <property type="entry name" value="PGBD-like_sf"/>
</dbReference>
<dbReference type="InterPro" id="IPR036366">
    <property type="entry name" value="PGBDSf"/>
</dbReference>
<evidence type="ECO:0000256" key="1">
    <source>
        <dbReference type="SAM" id="MobiDB-lite"/>
    </source>
</evidence>
<dbReference type="Pfam" id="PF01471">
    <property type="entry name" value="PG_binding_1"/>
    <property type="match status" value="1"/>
</dbReference>
<organism evidence="3 4">
    <name type="scientific">Stagnimonas aquatica</name>
    <dbReference type="NCBI Taxonomy" id="2689987"/>
    <lineage>
        <taxon>Bacteria</taxon>
        <taxon>Pseudomonadati</taxon>
        <taxon>Pseudomonadota</taxon>
        <taxon>Gammaproteobacteria</taxon>
        <taxon>Nevskiales</taxon>
        <taxon>Nevskiaceae</taxon>
        <taxon>Stagnimonas</taxon>
    </lineage>
</organism>
<comment type="caution">
    <text evidence="3">The sequence shown here is derived from an EMBL/GenBank/DDBJ whole genome shotgun (WGS) entry which is preliminary data.</text>
</comment>
<sequence length="362" mass="39718">MVMVRLPLNSALHSPVFPETSMVLLQRLLSVLLVAGLSAPLHAQAPARADSGSPAFLPRSQGQIEQQRTADLLIEQQKALLARPAPAPVNRLDSARLPPVPPPATAGATLTGVGSPEAAGAAEAELPMLPPARPGECFALVRVPAQYRDRLQVVQQSPASESLEVRPRRYALSSERYVQREAYEQTELEPAGSRGGYELLSEQVLEQPARLVWKRGSGPVQRIDQATGDIYCLVEEPAVYRTVSRPVQKAPSGLRRVVVPEQMASRPAARLIDPGSVERVQVPAQLETRWERELLTPERYEWRSVLCPTNMTPEVIARVQQSLRAEGYDPGPVDGLLGVRTQRALAQYQRDQRGSLESLARQ</sequence>
<name>A0A3N0VK64_9GAMM</name>
<dbReference type="SUPFAM" id="SSF47090">
    <property type="entry name" value="PGBD-like"/>
    <property type="match status" value="1"/>
</dbReference>
<protein>
    <recommendedName>
        <fullName evidence="2">Peptidoglycan binding-like domain-containing protein</fullName>
    </recommendedName>
</protein>
<dbReference type="Proteomes" id="UP000282106">
    <property type="component" value="Unassembled WGS sequence"/>
</dbReference>
<feature type="region of interest" description="Disordered" evidence="1">
    <location>
        <begin position="85"/>
        <end position="119"/>
    </location>
</feature>
<evidence type="ECO:0000313" key="3">
    <source>
        <dbReference type="EMBL" id="ROH93147.1"/>
    </source>
</evidence>
<keyword evidence="4" id="KW-1185">Reference proteome</keyword>
<feature type="domain" description="Peptidoglycan binding-like" evidence="2">
    <location>
        <begin position="316"/>
        <end position="352"/>
    </location>
</feature>
<dbReference type="AlphaFoldDB" id="A0A3N0VK64"/>
<proteinExistence type="predicted"/>
<gene>
    <name evidence="3" type="ORF">ED208_01035</name>
</gene>
<reference evidence="3 4" key="1">
    <citation type="submission" date="2018-10" db="EMBL/GenBank/DDBJ databases">
        <authorList>
            <person name="Chen W.-M."/>
        </authorList>
    </citation>
    <scope>NUCLEOTIDE SEQUENCE [LARGE SCALE GENOMIC DNA]</scope>
    <source>
        <strain evidence="3 4">THS-13</strain>
    </source>
</reference>
<dbReference type="InParanoid" id="A0A3N0VK64"/>